<dbReference type="Proteomes" id="UP001278766">
    <property type="component" value="Unassembled WGS sequence"/>
</dbReference>
<dbReference type="RefSeq" id="XP_062660040.1">
    <property type="nucleotide sequence ID" value="XM_062798776.1"/>
</dbReference>
<dbReference type="AlphaFoldDB" id="A0AAE0HJ16"/>
<accession>A0AAE0HJ16</accession>
<sequence>MFGFGPDVLYETWCRNADLIFQNASTTGLPPGMCGTQAPGDGSAGDTPSKRRRPTRGVGEEGTLSKGRRRELRKGRKRAGKYQLTGSARHRDCNYCSSGTVAFRPTVSACHARQGSKAHRYRAERAPHRPCGARERDGSGIRDDSSARGRQKKKGDKKIKRGSKTHRLRALPRRFCYRYKLLGGLGPPRRGRRHFDGSYKRRQGQAAPGTMSLKEKERARTGDGRVVARVCGCRVGSYGMGALESAALHGREGFGRNGLGSVAAGSCGSQDQVVCSTSGSCQGWLLGQKKGRCCGRIGLRDTR</sequence>
<feature type="compositionally biased region" description="Basic and acidic residues" evidence="1">
    <location>
        <begin position="121"/>
        <end position="147"/>
    </location>
</feature>
<evidence type="ECO:0000313" key="3">
    <source>
        <dbReference type="Proteomes" id="UP001278766"/>
    </source>
</evidence>
<organism evidence="2 3">
    <name type="scientific">Chaetomium fimeti</name>
    <dbReference type="NCBI Taxonomy" id="1854472"/>
    <lineage>
        <taxon>Eukaryota</taxon>
        <taxon>Fungi</taxon>
        <taxon>Dikarya</taxon>
        <taxon>Ascomycota</taxon>
        <taxon>Pezizomycotina</taxon>
        <taxon>Sordariomycetes</taxon>
        <taxon>Sordariomycetidae</taxon>
        <taxon>Sordariales</taxon>
        <taxon>Chaetomiaceae</taxon>
        <taxon>Chaetomium</taxon>
    </lineage>
</organism>
<feature type="compositionally biased region" description="Basic residues" evidence="1">
    <location>
        <begin position="149"/>
        <end position="165"/>
    </location>
</feature>
<evidence type="ECO:0000256" key="1">
    <source>
        <dbReference type="SAM" id="MobiDB-lite"/>
    </source>
</evidence>
<protein>
    <submittedName>
        <fullName evidence="2">Uncharacterized protein</fullName>
    </submittedName>
</protein>
<feature type="compositionally biased region" description="Basic residues" evidence="1">
    <location>
        <begin position="66"/>
        <end position="80"/>
    </location>
</feature>
<proteinExistence type="predicted"/>
<reference evidence="2" key="1">
    <citation type="journal article" date="2023" name="Mol. Phylogenet. Evol.">
        <title>Genome-scale phylogeny and comparative genomics of the fungal order Sordariales.</title>
        <authorList>
            <person name="Hensen N."/>
            <person name="Bonometti L."/>
            <person name="Westerberg I."/>
            <person name="Brannstrom I.O."/>
            <person name="Guillou S."/>
            <person name="Cros-Aarteil S."/>
            <person name="Calhoun S."/>
            <person name="Haridas S."/>
            <person name="Kuo A."/>
            <person name="Mondo S."/>
            <person name="Pangilinan J."/>
            <person name="Riley R."/>
            <person name="LaButti K."/>
            <person name="Andreopoulos B."/>
            <person name="Lipzen A."/>
            <person name="Chen C."/>
            <person name="Yan M."/>
            <person name="Daum C."/>
            <person name="Ng V."/>
            <person name="Clum A."/>
            <person name="Steindorff A."/>
            <person name="Ohm R.A."/>
            <person name="Martin F."/>
            <person name="Silar P."/>
            <person name="Natvig D.O."/>
            <person name="Lalanne C."/>
            <person name="Gautier V."/>
            <person name="Ament-Velasquez S.L."/>
            <person name="Kruys A."/>
            <person name="Hutchinson M.I."/>
            <person name="Powell A.J."/>
            <person name="Barry K."/>
            <person name="Miller A.N."/>
            <person name="Grigoriev I.V."/>
            <person name="Debuchy R."/>
            <person name="Gladieux P."/>
            <person name="Hiltunen Thoren M."/>
            <person name="Johannesson H."/>
        </authorList>
    </citation>
    <scope>NUCLEOTIDE SEQUENCE</scope>
    <source>
        <strain evidence="2">CBS 168.71</strain>
    </source>
</reference>
<feature type="region of interest" description="Disordered" evidence="1">
    <location>
        <begin position="28"/>
        <end position="83"/>
    </location>
</feature>
<evidence type="ECO:0000313" key="2">
    <source>
        <dbReference type="EMBL" id="KAK3296526.1"/>
    </source>
</evidence>
<feature type="region of interest" description="Disordered" evidence="1">
    <location>
        <begin position="114"/>
        <end position="165"/>
    </location>
</feature>
<keyword evidence="3" id="KW-1185">Reference proteome</keyword>
<gene>
    <name evidence="2" type="ORF">B0H64DRAFT_171671</name>
</gene>
<comment type="caution">
    <text evidence="2">The sequence shown here is derived from an EMBL/GenBank/DDBJ whole genome shotgun (WGS) entry which is preliminary data.</text>
</comment>
<dbReference type="EMBL" id="JAUEPN010000004">
    <property type="protein sequence ID" value="KAK3296526.1"/>
    <property type="molecule type" value="Genomic_DNA"/>
</dbReference>
<feature type="region of interest" description="Disordered" evidence="1">
    <location>
        <begin position="188"/>
        <end position="209"/>
    </location>
</feature>
<name>A0AAE0HJ16_9PEZI</name>
<reference evidence="2" key="2">
    <citation type="submission" date="2023-06" db="EMBL/GenBank/DDBJ databases">
        <authorList>
            <consortium name="Lawrence Berkeley National Laboratory"/>
            <person name="Haridas S."/>
            <person name="Hensen N."/>
            <person name="Bonometti L."/>
            <person name="Westerberg I."/>
            <person name="Brannstrom I.O."/>
            <person name="Guillou S."/>
            <person name="Cros-Aarteil S."/>
            <person name="Calhoun S."/>
            <person name="Kuo A."/>
            <person name="Mondo S."/>
            <person name="Pangilinan J."/>
            <person name="Riley R."/>
            <person name="Labutti K."/>
            <person name="Andreopoulos B."/>
            <person name="Lipzen A."/>
            <person name="Chen C."/>
            <person name="Yanf M."/>
            <person name="Daum C."/>
            <person name="Ng V."/>
            <person name="Clum A."/>
            <person name="Steindorff A."/>
            <person name="Ohm R."/>
            <person name="Martin F."/>
            <person name="Silar P."/>
            <person name="Natvig D."/>
            <person name="Lalanne C."/>
            <person name="Gautier V."/>
            <person name="Ament-Velasquez S.L."/>
            <person name="Kruys A."/>
            <person name="Hutchinson M.I."/>
            <person name="Powell A.J."/>
            <person name="Barry K."/>
            <person name="Miller A.N."/>
            <person name="Grigoriev I.V."/>
            <person name="Debuchy R."/>
            <person name="Gladieux P."/>
            <person name="Thoren M.H."/>
            <person name="Johannesson H."/>
        </authorList>
    </citation>
    <scope>NUCLEOTIDE SEQUENCE</scope>
    <source>
        <strain evidence="2">CBS 168.71</strain>
    </source>
</reference>
<dbReference type="GeneID" id="87835724"/>